<dbReference type="HOGENOM" id="CLU_097456_0_0_4"/>
<sequence length="196" mass="20822">MRALAYNSQMLHAFDSPLLGAAAASLGPALAERLTLWLNHLLASEPAAAERLVRHAGRCVTLRADALPSWLPRSPVLRFRVTPAGMLEWAPEEGGLETNDDLQMSFEASSPGQAALDWLNGRRPSVTIQGDATFAADLHWVVENLRWDVQADLSQLFGPVIAEGLVRAGQGIAAALRGATQAAARLVAGANGSPSR</sequence>
<evidence type="ECO:0000313" key="1">
    <source>
        <dbReference type="EMBL" id="ABM94027.1"/>
    </source>
</evidence>
<dbReference type="STRING" id="420662.Mpe_A1066"/>
<gene>
    <name evidence="1" type="ordered locus">Mpe_A1066</name>
</gene>
<reference evidence="1 2" key="1">
    <citation type="journal article" date="2007" name="J. Bacteriol.">
        <title>Whole-genome analysis of the methyl tert-butyl ether-degrading beta-proteobacterium Methylibium petroleiphilum PM1.</title>
        <authorList>
            <person name="Kane S.R."/>
            <person name="Chakicherla A.Y."/>
            <person name="Chain P.S.G."/>
            <person name="Schmidt R."/>
            <person name="Shin M.W."/>
            <person name="Legler T.C."/>
            <person name="Scow K.M."/>
            <person name="Larimer F.W."/>
            <person name="Lucas S.M."/>
            <person name="Richardson P.M."/>
            <person name="Hristova K.R."/>
        </authorList>
    </citation>
    <scope>NUCLEOTIDE SEQUENCE [LARGE SCALE GENOMIC DNA]</scope>
    <source>
        <strain evidence="2">ATCC BAA-1232 / LMG 22953 / PM1</strain>
    </source>
</reference>
<dbReference type="eggNOG" id="COG3165">
    <property type="taxonomic scope" value="Bacteria"/>
</dbReference>
<dbReference type="Proteomes" id="UP000000366">
    <property type="component" value="Chromosome"/>
</dbReference>
<dbReference type="EMBL" id="CP000555">
    <property type="protein sequence ID" value="ABM94027.1"/>
    <property type="molecule type" value="Genomic_DNA"/>
</dbReference>
<dbReference type="KEGG" id="mpt:Mpe_A1066"/>
<proteinExistence type="predicted"/>
<name>A2SEN8_METPP</name>
<organism evidence="1 2">
    <name type="scientific">Methylibium petroleiphilum (strain ATCC BAA-1232 / LMG 22953 / PM1)</name>
    <dbReference type="NCBI Taxonomy" id="420662"/>
    <lineage>
        <taxon>Bacteria</taxon>
        <taxon>Pseudomonadati</taxon>
        <taxon>Pseudomonadota</taxon>
        <taxon>Betaproteobacteria</taxon>
        <taxon>Burkholderiales</taxon>
        <taxon>Sphaerotilaceae</taxon>
        <taxon>Methylibium</taxon>
    </lineage>
</organism>
<evidence type="ECO:0000313" key="2">
    <source>
        <dbReference type="Proteomes" id="UP000000366"/>
    </source>
</evidence>
<protein>
    <recommendedName>
        <fullName evidence="3">Ubiquinone biosynthesis accessory factor UbiT</fullName>
    </recommendedName>
</protein>
<evidence type="ECO:0008006" key="3">
    <source>
        <dbReference type="Google" id="ProtNLM"/>
    </source>
</evidence>
<keyword evidence="2" id="KW-1185">Reference proteome</keyword>
<accession>A2SEN8</accession>
<dbReference type="AlphaFoldDB" id="A2SEN8"/>